<proteinExistence type="predicted"/>
<keyword evidence="3" id="KW-0808">Transferase</keyword>
<evidence type="ECO:0000259" key="7">
    <source>
        <dbReference type="Pfam" id="PF16822"/>
    </source>
</evidence>
<evidence type="ECO:0000256" key="1">
    <source>
        <dbReference type="ARBA" id="ARBA00004418"/>
    </source>
</evidence>
<comment type="pathway">
    <text evidence="2">Glycan biosynthesis; alginate biosynthesis.</text>
</comment>
<sequence length="354" mass="41157">MFKFKKLPALLGQTAIILTISLIFTEVALRIYNKFNPSFVFYDASYNRYRGKPFADDYDFQLNSRGFKDVEFEVEKAPDTYRILGIGDSFAYGVVPYEHNYYTRLEEKLNQSNGNFEVINMGIPNLDPKDYLAILMNEGLELNPDMVVLSFFIGNDFLNSKSERRSLYTYSYTASFVNFIVQLARKYEGNVIHGKYVYQDDTKTLEDDAFLAVQQHRSILFYKDNNGFADDVETTFDYLQRIQEICNSRNIQLVVVLIPDENQVNPELQAQVVESLGGSLEYYDFDIPNRLLTQKLGQANISYLDLLDLFRTETNNQLLYKPNDTHWNIPGNELAAIEIHRYLREQFFNTSANH</sequence>
<dbReference type="Proteomes" id="UP001230986">
    <property type="component" value="Unassembled WGS sequence"/>
</dbReference>
<comment type="subcellular location">
    <subcellularLocation>
        <location evidence="1">Periplasm</location>
    </subcellularLocation>
</comment>
<keyword evidence="8" id="KW-0378">Hydrolase</keyword>
<gene>
    <name evidence="8" type="ORF">QQ055_07785</name>
</gene>
<keyword evidence="6" id="KW-0016">Alginate biosynthesis</keyword>
<comment type="caution">
    <text evidence="8">The sequence shown here is derived from an EMBL/GenBank/DDBJ whole genome shotgun (WGS) entry which is preliminary data.</text>
</comment>
<dbReference type="Gene3D" id="3.40.50.1110">
    <property type="entry name" value="SGNH hydrolase"/>
    <property type="match status" value="1"/>
</dbReference>
<dbReference type="InterPro" id="IPR036514">
    <property type="entry name" value="SGNH_hydro_sf"/>
</dbReference>
<name>A0ABT7M150_9CYAN</name>
<feature type="domain" description="AlgX/AlgJ SGNH hydrolase-like" evidence="7">
    <location>
        <begin position="230"/>
        <end position="349"/>
    </location>
</feature>
<reference evidence="8 9" key="1">
    <citation type="submission" date="2023-06" db="EMBL/GenBank/DDBJ databases">
        <title>Whole genome sequence of Oscillatoria calcuttensis NRMC-F 0142.</title>
        <authorList>
            <person name="Shakena Fathima T."/>
            <person name="Muralitharan G."/>
            <person name="Thajuddin N."/>
        </authorList>
    </citation>
    <scope>NUCLEOTIDE SEQUENCE [LARGE SCALE GENOMIC DNA]</scope>
    <source>
        <strain evidence="8 9">NRMC-F 0142</strain>
    </source>
</reference>
<accession>A0ABT7M150</accession>
<evidence type="ECO:0000313" key="8">
    <source>
        <dbReference type="EMBL" id="MDL5057360.1"/>
    </source>
</evidence>
<dbReference type="SUPFAM" id="SSF52266">
    <property type="entry name" value="SGNH hydrolase"/>
    <property type="match status" value="1"/>
</dbReference>
<dbReference type="RefSeq" id="WP_283357029.1">
    <property type="nucleotide sequence ID" value="NZ_JASVEJ010000029.1"/>
</dbReference>
<evidence type="ECO:0000256" key="5">
    <source>
        <dbReference type="ARBA" id="ARBA00022764"/>
    </source>
</evidence>
<keyword evidence="4" id="KW-0732">Signal</keyword>
<evidence type="ECO:0000256" key="2">
    <source>
        <dbReference type="ARBA" id="ARBA00005182"/>
    </source>
</evidence>
<keyword evidence="9" id="KW-1185">Reference proteome</keyword>
<evidence type="ECO:0000256" key="6">
    <source>
        <dbReference type="ARBA" id="ARBA00022841"/>
    </source>
</evidence>
<evidence type="ECO:0000256" key="4">
    <source>
        <dbReference type="ARBA" id="ARBA00022729"/>
    </source>
</evidence>
<organism evidence="8 9">
    <name type="scientific">Geitlerinema calcuttense NRMC-F 0142</name>
    <dbReference type="NCBI Taxonomy" id="2922238"/>
    <lineage>
        <taxon>Bacteria</taxon>
        <taxon>Bacillati</taxon>
        <taxon>Cyanobacteriota</taxon>
        <taxon>Cyanophyceae</taxon>
        <taxon>Geitlerinematales</taxon>
        <taxon>Geitlerinemataceae</taxon>
        <taxon>Geitlerinema</taxon>
    </lineage>
</organism>
<evidence type="ECO:0000256" key="3">
    <source>
        <dbReference type="ARBA" id="ARBA00022679"/>
    </source>
</evidence>
<keyword evidence="5" id="KW-0574">Periplasm</keyword>
<evidence type="ECO:0000313" key="9">
    <source>
        <dbReference type="Proteomes" id="UP001230986"/>
    </source>
</evidence>
<dbReference type="InterPro" id="IPR031811">
    <property type="entry name" value="ALGX/ALGJ_SGNH-like"/>
</dbReference>
<protein>
    <submittedName>
        <fullName evidence="8">SGNH/GDSL hydrolase family protein</fullName>
    </submittedName>
</protein>
<dbReference type="EMBL" id="JASVEJ010000029">
    <property type="protein sequence ID" value="MDL5057360.1"/>
    <property type="molecule type" value="Genomic_DNA"/>
</dbReference>
<dbReference type="Pfam" id="PF16822">
    <property type="entry name" value="ALGX"/>
    <property type="match status" value="1"/>
</dbReference>
<dbReference type="GO" id="GO:0016787">
    <property type="term" value="F:hydrolase activity"/>
    <property type="evidence" value="ECO:0007669"/>
    <property type="project" value="UniProtKB-KW"/>
</dbReference>